<dbReference type="Proteomes" id="UP000435036">
    <property type="component" value="Unassembled WGS sequence"/>
</dbReference>
<accession>A0A6N8L2C9</accession>
<evidence type="ECO:0000313" key="2">
    <source>
        <dbReference type="Proteomes" id="UP000435036"/>
    </source>
</evidence>
<name>A0A6N8L2C9_9SPHI</name>
<dbReference type="RefSeq" id="WP_160370598.1">
    <property type="nucleotide sequence ID" value="NZ_WSQA01000016.1"/>
</dbReference>
<gene>
    <name evidence="1" type="ORF">GQF63_17800</name>
</gene>
<dbReference type="EMBL" id="WSQA01000016">
    <property type="protein sequence ID" value="MVZ63880.1"/>
    <property type="molecule type" value="Genomic_DNA"/>
</dbReference>
<keyword evidence="2" id="KW-1185">Reference proteome</keyword>
<comment type="caution">
    <text evidence="1">The sequence shown here is derived from an EMBL/GenBank/DDBJ whole genome shotgun (WGS) entry which is preliminary data.</text>
</comment>
<evidence type="ECO:0000313" key="1">
    <source>
        <dbReference type="EMBL" id="MVZ63880.1"/>
    </source>
</evidence>
<protein>
    <submittedName>
        <fullName evidence="1">Uncharacterized protein</fullName>
    </submittedName>
</protein>
<proteinExistence type="predicted"/>
<dbReference type="AlphaFoldDB" id="A0A6N8L2C9"/>
<sequence length="54" mass="6493">MKDNEIDVEKLIEKYARYIMNSHSLYIADKYIEKVLADYPELCEKVKRAIRKDV</sequence>
<reference evidence="1 2" key="1">
    <citation type="submission" date="2019-12" db="EMBL/GenBank/DDBJ databases">
        <authorList>
            <person name="Dong K."/>
        </authorList>
    </citation>
    <scope>NUCLEOTIDE SEQUENCE [LARGE SCALE GENOMIC DNA]</scope>
    <source>
        <strain evidence="1 2">JCM 31225</strain>
    </source>
</reference>
<organism evidence="1 2">
    <name type="scientific">Sphingobacterium humi</name>
    <dbReference type="NCBI Taxonomy" id="1796905"/>
    <lineage>
        <taxon>Bacteria</taxon>
        <taxon>Pseudomonadati</taxon>
        <taxon>Bacteroidota</taxon>
        <taxon>Sphingobacteriia</taxon>
        <taxon>Sphingobacteriales</taxon>
        <taxon>Sphingobacteriaceae</taxon>
        <taxon>Sphingobacterium</taxon>
    </lineage>
</organism>